<evidence type="ECO:0000256" key="2">
    <source>
        <dbReference type="SAM" id="MobiDB-lite"/>
    </source>
</evidence>
<sequence length="434" mass="48157">MLAPPAPPLLSCILRSSSQPAPHYSVVQVCCSAGAGAGESGCQTASKYWSTCHLFSSLWRWHAAIVDTVYLQISWVWFVKYLGNGLANIQTVGKERKLLDNAVDRTSVQYDSWMDEETSFWMDWNHMNSNLQYRLLMQDLQELETSLAGNDLKMLENDIFVRIEQLGALRSFTASMTRVSLKVNPPRLRKSRKASSSQFISEWKSHPRRRRSIVCEQSALLETIKERASLEKMREKMVMEGQEVSYHRWAEGAGVDCGRGRADEQAAGRILLPREAGGDHRVARQTGKMGVLDGAGKFDSRKGCRFYTYVKYWIRKGMLALLAENSGVTLLPEVIPDEAASPEAPNEAALFRGQLRERLLLVLGRLPGAGRPSAEAAAQAGGRPVQVAGGDRRHLPRLQGVDQEDREAGHGNWQSSGMTRTCVAISTTSSATSD</sequence>
<dbReference type="GO" id="GO:0003700">
    <property type="term" value="F:DNA-binding transcription factor activity"/>
    <property type="evidence" value="ECO:0007669"/>
    <property type="project" value="InterPro"/>
</dbReference>
<reference evidence="3" key="1">
    <citation type="submission" date="2020-10" db="EMBL/GenBank/DDBJ databases">
        <authorList>
            <person name="Han B."/>
            <person name="Lu T."/>
            <person name="Zhao Q."/>
            <person name="Huang X."/>
            <person name="Zhao Y."/>
        </authorList>
    </citation>
    <scope>NUCLEOTIDE SEQUENCE</scope>
</reference>
<evidence type="ECO:0000256" key="1">
    <source>
        <dbReference type="ARBA" id="ARBA00007788"/>
    </source>
</evidence>
<proteinExistence type="inferred from homology"/>
<dbReference type="Gene3D" id="1.20.120.1810">
    <property type="match status" value="1"/>
</dbReference>
<comment type="similarity">
    <text evidence="1">Belongs to the sigma-70 factor family.</text>
</comment>
<dbReference type="GO" id="GO:0006352">
    <property type="term" value="P:DNA-templated transcription initiation"/>
    <property type="evidence" value="ECO:0007669"/>
    <property type="project" value="InterPro"/>
</dbReference>
<dbReference type="InterPro" id="IPR013325">
    <property type="entry name" value="RNA_pol_sigma_r2"/>
</dbReference>
<organism evidence="3 4">
    <name type="scientific">Miscanthus lutarioriparius</name>
    <dbReference type="NCBI Taxonomy" id="422564"/>
    <lineage>
        <taxon>Eukaryota</taxon>
        <taxon>Viridiplantae</taxon>
        <taxon>Streptophyta</taxon>
        <taxon>Embryophyta</taxon>
        <taxon>Tracheophyta</taxon>
        <taxon>Spermatophyta</taxon>
        <taxon>Magnoliopsida</taxon>
        <taxon>Liliopsida</taxon>
        <taxon>Poales</taxon>
        <taxon>Poaceae</taxon>
        <taxon>PACMAD clade</taxon>
        <taxon>Panicoideae</taxon>
        <taxon>Andropogonodae</taxon>
        <taxon>Andropogoneae</taxon>
        <taxon>Saccharinae</taxon>
        <taxon>Miscanthus</taxon>
    </lineage>
</organism>
<evidence type="ECO:0000313" key="3">
    <source>
        <dbReference type="EMBL" id="CAD6332654.1"/>
    </source>
</evidence>
<protein>
    <submittedName>
        <fullName evidence="3">Uncharacterized protein</fullName>
    </submittedName>
</protein>
<dbReference type="AlphaFoldDB" id="A0A811RUU0"/>
<dbReference type="InterPro" id="IPR050239">
    <property type="entry name" value="Sigma-70_RNA_pol_init_factors"/>
</dbReference>
<name>A0A811RUU0_9POAL</name>
<comment type="caution">
    <text evidence="3">The sequence shown here is derived from an EMBL/GenBank/DDBJ whole genome shotgun (WGS) entry which is preliminary data.</text>
</comment>
<keyword evidence="4" id="KW-1185">Reference proteome</keyword>
<dbReference type="EMBL" id="CAJGYO010000017">
    <property type="protein sequence ID" value="CAD6332654.1"/>
    <property type="molecule type" value="Genomic_DNA"/>
</dbReference>
<accession>A0A811RUU0</accession>
<dbReference type="SUPFAM" id="SSF88946">
    <property type="entry name" value="Sigma2 domain of RNA polymerase sigma factors"/>
    <property type="match status" value="1"/>
</dbReference>
<dbReference type="PANTHER" id="PTHR30603:SF13">
    <property type="entry name" value="RNA POLYMERASE SIGMA FACTOR SIGC"/>
    <property type="match status" value="1"/>
</dbReference>
<gene>
    <name evidence="3" type="ORF">NCGR_LOCUS56752</name>
</gene>
<dbReference type="OrthoDB" id="206108at2759"/>
<evidence type="ECO:0000313" key="4">
    <source>
        <dbReference type="Proteomes" id="UP000604825"/>
    </source>
</evidence>
<dbReference type="PANTHER" id="PTHR30603">
    <property type="entry name" value="RNA POLYMERASE SIGMA FACTOR RPO"/>
    <property type="match status" value="1"/>
</dbReference>
<dbReference type="Proteomes" id="UP000604825">
    <property type="component" value="Unassembled WGS sequence"/>
</dbReference>
<feature type="region of interest" description="Disordered" evidence="2">
    <location>
        <begin position="372"/>
        <end position="420"/>
    </location>
</feature>